<keyword evidence="3 5" id="KW-0371">Homeobox</keyword>
<name>A0A1I8ARC2_9BILA</name>
<evidence type="ECO:0000256" key="3">
    <source>
        <dbReference type="ARBA" id="ARBA00023155"/>
    </source>
</evidence>
<evidence type="ECO:0000256" key="1">
    <source>
        <dbReference type="ARBA" id="ARBA00004123"/>
    </source>
</evidence>
<dbReference type="CDD" id="cd00086">
    <property type="entry name" value="homeodomain"/>
    <property type="match status" value="1"/>
</dbReference>
<feature type="domain" description="Homeobox" evidence="7">
    <location>
        <begin position="30"/>
        <end position="90"/>
    </location>
</feature>
<evidence type="ECO:0000313" key="9">
    <source>
        <dbReference type="WBParaSite" id="L893_g8380.t1"/>
    </source>
</evidence>
<accession>A0A1I8ARC2</accession>
<proteinExistence type="predicted"/>
<keyword evidence="2 5" id="KW-0238">DNA-binding</keyword>
<dbReference type="InterPro" id="IPR051775">
    <property type="entry name" value="Homeobox_domain"/>
</dbReference>
<organism evidence="8 9">
    <name type="scientific">Steinernema glaseri</name>
    <dbReference type="NCBI Taxonomy" id="37863"/>
    <lineage>
        <taxon>Eukaryota</taxon>
        <taxon>Metazoa</taxon>
        <taxon>Ecdysozoa</taxon>
        <taxon>Nematoda</taxon>
        <taxon>Chromadorea</taxon>
        <taxon>Rhabditida</taxon>
        <taxon>Tylenchina</taxon>
        <taxon>Panagrolaimomorpha</taxon>
        <taxon>Strongyloidoidea</taxon>
        <taxon>Steinernematidae</taxon>
        <taxon>Steinernema</taxon>
    </lineage>
</organism>
<keyword evidence="4 5" id="KW-0539">Nucleus</keyword>
<evidence type="ECO:0000256" key="5">
    <source>
        <dbReference type="PROSITE-ProRule" id="PRU00108"/>
    </source>
</evidence>
<comment type="subcellular location">
    <subcellularLocation>
        <location evidence="1 5 6">Nucleus</location>
    </subcellularLocation>
</comment>
<dbReference type="PROSITE" id="PS00027">
    <property type="entry name" value="HOMEOBOX_1"/>
    <property type="match status" value="1"/>
</dbReference>
<evidence type="ECO:0000256" key="4">
    <source>
        <dbReference type="ARBA" id="ARBA00023242"/>
    </source>
</evidence>
<dbReference type="InterPro" id="IPR001356">
    <property type="entry name" value="HD"/>
</dbReference>
<dbReference type="PANTHER" id="PTHR24323:SF7">
    <property type="entry name" value="HOMEOBOX DOMAIN-CONTAINING PROTEIN"/>
    <property type="match status" value="1"/>
</dbReference>
<dbReference type="Gene3D" id="1.10.10.60">
    <property type="entry name" value="Homeodomain-like"/>
    <property type="match status" value="1"/>
</dbReference>
<feature type="DNA-binding region" description="Homeobox" evidence="5">
    <location>
        <begin position="32"/>
        <end position="91"/>
    </location>
</feature>
<dbReference type="GO" id="GO:0000981">
    <property type="term" value="F:DNA-binding transcription factor activity, RNA polymerase II-specific"/>
    <property type="evidence" value="ECO:0007669"/>
    <property type="project" value="InterPro"/>
</dbReference>
<dbReference type="SMART" id="SM00389">
    <property type="entry name" value="HOX"/>
    <property type="match status" value="1"/>
</dbReference>
<dbReference type="AlphaFoldDB" id="A0A1I8ARC2"/>
<evidence type="ECO:0000256" key="2">
    <source>
        <dbReference type="ARBA" id="ARBA00023125"/>
    </source>
</evidence>
<dbReference type="WBParaSite" id="L893_g8380.t1">
    <property type="protein sequence ID" value="L893_g8380.t1"/>
    <property type="gene ID" value="L893_g8380"/>
</dbReference>
<dbReference type="GO" id="GO:0005634">
    <property type="term" value="C:nucleus"/>
    <property type="evidence" value="ECO:0007669"/>
    <property type="project" value="UniProtKB-SubCell"/>
</dbReference>
<dbReference type="InterPro" id="IPR017970">
    <property type="entry name" value="Homeobox_CS"/>
</dbReference>
<evidence type="ECO:0000256" key="6">
    <source>
        <dbReference type="RuleBase" id="RU000682"/>
    </source>
</evidence>
<evidence type="ECO:0000259" key="7">
    <source>
        <dbReference type="PROSITE" id="PS50071"/>
    </source>
</evidence>
<dbReference type="GO" id="GO:0000976">
    <property type="term" value="F:transcription cis-regulatory region binding"/>
    <property type="evidence" value="ECO:0007669"/>
    <property type="project" value="TreeGrafter"/>
</dbReference>
<sequence>MRPYFVGNTTMTGPAGVNMDMRCSTEYDNCAKRRFRTNFTEGQSLVLEEAFQESHYPDQNAKRAMSVLLDIPEDRITVWFQNRRAKWRRKEMRDREKKTADYGLSGNVQRTTQLSLGERHFEQFPQSAHMPSMEPFTSAPMQSSYVNVDNNFMYQTHY</sequence>
<evidence type="ECO:0000313" key="8">
    <source>
        <dbReference type="Proteomes" id="UP000095287"/>
    </source>
</evidence>
<protein>
    <submittedName>
        <fullName evidence="9">Homeobox domain-containing protein</fullName>
    </submittedName>
</protein>
<dbReference type="InterPro" id="IPR009057">
    <property type="entry name" value="Homeodomain-like_sf"/>
</dbReference>
<dbReference type="Proteomes" id="UP000095287">
    <property type="component" value="Unplaced"/>
</dbReference>
<keyword evidence="8" id="KW-1185">Reference proteome</keyword>
<dbReference type="PANTHER" id="PTHR24323">
    <property type="entry name" value="CEH-10 HOMEODOMAIN-CONTAINING HOMOLOG"/>
    <property type="match status" value="1"/>
</dbReference>
<dbReference type="Pfam" id="PF00046">
    <property type="entry name" value="Homeodomain"/>
    <property type="match status" value="1"/>
</dbReference>
<dbReference type="SUPFAM" id="SSF46689">
    <property type="entry name" value="Homeodomain-like"/>
    <property type="match status" value="1"/>
</dbReference>
<dbReference type="PROSITE" id="PS50071">
    <property type="entry name" value="HOMEOBOX_2"/>
    <property type="match status" value="1"/>
</dbReference>
<reference evidence="9" key="1">
    <citation type="submission" date="2016-11" db="UniProtKB">
        <authorList>
            <consortium name="WormBaseParasite"/>
        </authorList>
    </citation>
    <scope>IDENTIFICATION</scope>
</reference>